<dbReference type="Gene3D" id="3.10.20.30">
    <property type="match status" value="1"/>
</dbReference>
<proteinExistence type="predicted"/>
<protein>
    <recommendedName>
        <fullName evidence="3">MoaD/ThiS family protein</fullName>
    </recommendedName>
</protein>
<dbReference type="InterPro" id="IPR012675">
    <property type="entry name" value="Beta-grasp_dom_sf"/>
</dbReference>
<dbReference type="InterPro" id="IPR016155">
    <property type="entry name" value="Mopterin_synth/thiamin_S_b"/>
</dbReference>
<sequence length="106" mass="12164">MREVAVKVEMMIPEGPVEQGYHHPTAEKKFLWRGLVPEAITPVGLLEKLAVEHEIIREKVYDPSENRFLAEYMVILNGRFLPVEEMSERSIQCDDELMILPVPFGG</sequence>
<dbReference type="RefSeq" id="WP_283408993.1">
    <property type="nucleotide sequence ID" value="NZ_FXUF01000005.1"/>
</dbReference>
<reference evidence="1" key="1">
    <citation type="submission" date="2017-05" db="EMBL/GenBank/DDBJ databases">
        <authorList>
            <person name="Varghese N."/>
            <person name="Submissions S."/>
        </authorList>
    </citation>
    <scope>NUCLEOTIDE SEQUENCE</scope>
    <source>
        <strain evidence="1">Su22</strain>
    </source>
</reference>
<accession>A0AA45WVT0</accession>
<gene>
    <name evidence="1" type="ORF">SAMN06296020_10562</name>
</gene>
<keyword evidence="2" id="KW-1185">Reference proteome</keyword>
<evidence type="ECO:0000313" key="2">
    <source>
        <dbReference type="Proteomes" id="UP001158066"/>
    </source>
</evidence>
<name>A0AA45WVT0_9CLOT</name>
<dbReference type="SUPFAM" id="SSF54285">
    <property type="entry name" value="MoaD/ThiS"/>
    <property type="match status" value="1"/>
</dbReference>
<evidence type="ECO:0000313" key="1">
    <source>
        <dbReference type="EMBL" id="SMP53848.1"/>
    </source>
</evidence>
<dbReference type="AlphaFoldDB" id="A0AA45WVT0"/>
<dbReference type="EMBL" id="FXUF01000005">
    <property type="protein sequence ID" value="SMP53848.1"/>
    <property type="molecule type" value="Genomic_DNA"/>
</dbReference>
<dbReference type="Proteomes" id="UP001158066">
    <property type="component" value="Unassembled WGS sequence"/>
</dbReference>
<organism evidence="1 2">
    <name type="scientific">Anoxynatronum buryatiense</name>
    <dbReference type="NCBI Taxonomy" id="489973"/>
    <lineage>
        <taxon>Bacteria</taxon>
        <taxon>Bacillati</taxon>
        <taxon>Bacillota</taxon>
        <taxon>Clostridia</taxon>
        <taxon>Eubacteriales</taxon>
        <taxon>Clostridiaceae</taxon>
        <taxon>Anoxynatronum</taxon>
    </lineage>
</organism>
<comment type="caution">
    <text evidence="1">The sequence shown here is derived from an EMBL/GenBank/DDBJ whole genome shotgun (WGS) entry which is preliminary data.</text>
</comment>
<evidence type="ECO:0008006" key="3">
    <source>
        <dbReference type="Google" id="ProtNLM"/>
    </source>
</evidence>